<dbReference type="AlphaFoldDB" id="A0AAE0Q7A2"/>
<dbReference type="EMBL" id="JAUCMX010000020">
    <property type="protein sequence ID" value="KAK3515180.1"/>
    <property type="molecule type" value="Genomic_DNA"/>
</dbReference>
<protein>
    <submittedName>
        <fullName evidence="2">Uncharacterized protein</fullName>
    </submittedName>
</protein>
<sequence length="170" mass="19784">MSNFHFAGEEEWQYTGKRARDELTTETVSHSSFSPYKNCNHSGADGRNRYLRFFFRVASVGGAGVSSGSSSSSRQRLFSGSRVRVTRTPTRFISFTVPAERSNMTSCDFGEREKGREREREQDRKRERESDRKRGIEREGETDRKRGIEREGERQEERNRERGRATGREE</sequence>
<evidence type="ECO:0000313" key="3">
    <source>
        <dbReference type="Proteomes" id="UP001274896"/>
    </source>
</evidence>
<feature type="region of interest" description="Disordered" evidence="1">
    <location>
        <begin position="95"/>
        <end position="170"/>
    </location>
</feature>
<organism evidence="2 3">
    <name type="scientific">Hemibagrus guttatus</name>
    <dbReference type="NCBI Taxonomy" id="175788"/>
    <lineage>
        <taxon>Eukaryota</taxon>
        <taxon>Metazoa</taxon>
        <taxon>Chordata</taxon>
        <taxon>Craniata</taxon>
        <taxon>Vertebrata</taxon>
        <taxon>Euteleostomi</taxon>
        <taxon>Actinopterygii</taxon>
        <taxon>Neopterygii</taxon>
        <taxon>Teleostei</taxon>
        <taxon>Ostariophysi</taxon>
        <taxon>Siluriformes</taxon>
        <taxon>Bagridae</taxon>
        <taxon>Hemibagrus</taxon>
    </lineage>
</organism>
<comment type="caution">
    <text evidence="2">The sequence shown here is derived from an EMBL/GenBank/DDBJ whole genome shotgun (WGS) entry which is preliminary data.</text>
</comment>
<feature type="region of interest" description="Disordered" evidence="1">
    <location>
        <begin position="62"/>
        <end position="82"/>
    </location>
</feature>
<dbReference type="Proteomes" id="UP001274896">
    <property type="component" value="Unassembled WGS sequence"/>
</dbReference>
<keyword evidence="3" id="KW-1185">Reference proteome</keyword>
<evidence type="ECO:0000313" key="2">
    <source>
        <dbReference type="EMBL" id="KAK3515180.1"/>
    </source>
</evidence>
<evidence type="ECO:0000256" key="1">
    <source>
        <dbReference type="SAM" id="MobiDB-lite"/>
    </source>
</evidence>
<name>A0AAE0Q7A2_9TELE</name>
<gene>
    <name evidence="2" type="ORF">QTP70_009523</name>
</gene>
<reference evidence="2" key="1">
    <citation type="submission" date="2023-06" db="EMBL/GenBank/DDBJ databases">
        <title>Male Hemibagrus guttatus genome.</title>
        <authorList>
            <person name="Bian C."/>
        </authorList>
    </citation>
    <scope>NUCLEOTIDE SEQUENCE</scope>
    <source>
        <strain evidence="2">Male_cb2023</strain>
        <tissue evidence="2">Muscle</tissue>
    </source>
</reference>
<feature type="compositionally biased region" description="Basic and acidic residues" evidence="1">
    <location>
        <begin position="109"/>
        <end position="170"/>
    </location>
</feature>
<proteinExistence type="predicted"/>
<accession>A0AAE0Q7A2</accession>